<accession>A0AAJ0DCV5</accession>
<dbReference type="SUPFAM" id="SSF47336">
    <property type="entry name" value="ACP-like"/>
    <property type="match status" value="1"/>
</dbReference>
<organism evidence="5 6">
    <name type="scientific">Extremus antarcticus</name>
    <dbReference type="NCBI Taxonomy" id="702011"/>
    <lineage>
        <taxon>Eukaryota</taxon>
        <taxon>Fungi</taxon>
        <taxon>Dikarya</taxon>
        <taxon>Ascomycota</taxon>
        <taxon>Pezizomycotina</taxon>
        <taxon>Dothideomycetes</taxon>
        <taxon>Dothideomycetidae</taxon>
        <taxon>Mycosphaerellales</taxon>
        <taxon>Extremaceae</taxon>
        <taxon>Extremus</taxon>
    </lineage>
</organism>
<dbReference type="Pfam" id="PF00550">
    <property type="entry name" value="PP-binding"/>
    <property type="match status" value="1"/>
</dbReference>
<dbReference type="InterPro" id="IPR009081">
    <property type="entry name" value="PP-bd_ACP"/>
</dbReference>
<proteinExistence type="predicted"/>
<reference evidence="5" key="1">
    <citation type="submission" date="2023-04" db="EMBL/GenBank/DDBJ databases">
        <title>Black Yeasts Isolated from many extreme environments.</title>
        <authorList>
            <person name="Coleine C."/>
            <person name="Stajich J.E."/>
            <person name="Selbmann L."/>
        </authorList>
    </citation>
    <scope>NUCLEOTIDE SEQUENCE</scope>
    <source>
        <strain evidence="5">CCFEE 5312</strain>
    </source>
</reference>
<dbReference type="PANTHER" id="PTHR43439">
    <property type="entry name" value="PHENYLACETATE-COENZYME A LIGASE"/>
    <property type="match status" value="1"/>
</dbReference>
<dbReference type="Proteomes" id="UP001271007">
    <property type="component" value="Unassembled WGS sequence"/>
</dbReference>
<dbReference type="AlphaFoldDB" id="A0AAJ0DCV5"/>
<keyword evidence="6" id="KW-1185">Reference proteome</keyword>
<gene>
    <name evidence="5" type="ORF">LTR09_010959</name>
</gene>
<evidence type="ECO:0000313" key="5">
    <source>
        <dbReference type="EMBL" id="KAK3047701.1"/>
    </source>
</evidence>
<keyword evidence="2" id="KW-0597">Phosphoprotein</keyword>
<dbReference type="Pfam" id="PF07993">
    <property type="entry name" value="NAD_binding_4"/>
    <property type="match status" value="1"/>
</dbReference>
<feature type="compositionally biased region" description="Basic residues" evidence="3">
    <location>
        <begin position="698"/>
        <end position="708"/>
    </location>
</feature>
<dbReference type="InterPro" id="IPR042099">
    <property type="entry name" value="ANL_N_sf"/>
</dbReference>
<dbReference type="Pfam" id="PF00501">
    <property type="entry name" value="AMP-binding"/>
    <property type="match status" value="1"/>
</dbReference>
<dbReference type="InterPro" id="IPR036736">
    <property type="entry name" value="ACP-like_sf"/>
</dbReference>
<dbReference type="InterPro" id="IPR013120">
    <property type="entry name" value="FAR_NAD-bd"/>
</dbReference>
<dbReference type="Pfam" id="PF23562">
    <property type="entry name" value="AMP-binding_C_3"/>
    <property type="match status" value="1"/>
</dbReference>
<dbReference type="InterPro" id="IPR051414">
    <property type="entry name" value="Adenylate-forming_Reductase"/>
</dbReference>
<dbReference type="PROSITE" id="PS50075">
    <property type="entry name" value="CARRIER"/>
    <property type="match status" value="1"/>
</dbReference>
<sequence>MNGEIMDTFAMKQMANMDPLKCGGQIGKRLLPQIIDAYAEHEPDRIWGTQAKTNDIADGFNNITFKQLAHLVDYLAWYILEKIGPGQDFESISYIGSSDLRYCPFAWAAVKCGYQTLLPSTRNSESGNLSLLYDLECTKFFCSSEWIPQVEQLKQTKTDLRIFEIPSIEHMLANSTKHYPYDKTFAEAENDPIICCHTSGSTGAPKPIQLTNHYFAAYDNHRKIPQIKDRGRNVDYATFDTVDCAYYYNTFPPFHIAGIIAQGMIPILYNTTVLLGPVHKPPSGEICNEILKRMNIHSIYTPPTVLEQLLLEPGGLERAGQCDFIIFSGGPLAPSTGDEVAKVTDLGQYIGSTEIGIIPGILPAPETWRFFEFHPVFGCELEHVTEDQYELVVPHDDTLDWIRPAPYRIAPTQWRTKDLFKQHHEKSYAYRFHGRADDIVVLGNGEKFNPVTMEAIIQGAPFLSGALIVGQGRFQAALVVEPKEDTLPGKAHDKLVESIWPWVQKANVDGPAHAQIFKSKILVTSPEKPFVRAGKGTVVRQKSTDAYKEEIEDLYVDRVEDPTTIEGLPALQLPFTAEKFETFICAYLSTLLSWDVKADNDVFVLGMDSLQTNQVVSGLKSRLHSQIPDISFITPKAVYHHPTPAALAKFCSESLSAASGADIAKDREVERVKRMEDMIAKHIQMLPMPHANGTSAKPTRRSSRRKRARTDAGSTNGVNGAAKTPITVALTGSTGTLGINLLQVLLEDDSVAKVYCLDRSSEAEMRHKKSFASRGISQLLDKSRVDFFHASFGPERFGLEDDTFDSLVLEVDVIIHNAWKVDFNHQLESFEAAHINSVRNFVDWAHQSPKHPRILFVSSLSSVSQWPVYHTGPVPEMALDDFRVAQALGYGESKHVAERILQEAAVHSEVNVGILRVGQIAGSTTANGTVWNPAEYLPSLIQSSLALGRVPDSLPGAVDWIPVDTLAEIIVDIVHGTQGTDKLQIFNLANPRSTSWDSLLPALQKYRATDTPLLSISFADWIKLLHRVDINNEQELAAMPAAKLIEFYEGMQQDDAKNGGRLLCETANGQAISKTMSALEPVSSDLLELWLKQWQW</sequence>
<dbReference type="Gene3D" id="3.40.50.12780">
    <property type="entry name" value="N-terminal domain of ligase-like"/>
    <property type="match status" value="1"/>
</dbReference>
<dbReference type="Gene3D" id="1.10.1200.10">
    <property type="entry name" value="ACP-like"/>
    <property type="match status" value="1"/>
</dbReference>
<feature type="domain" description="Carrier" evidence="4">
    <location>
        <begin position="574"/>
        <end position="655"/>
    </location>
</feature>
<evidence type="ECO:0000259" key="4">
    <source>
        <dbReference type="PROSITE" id="PS50075"/>
    </source>
</evidence>
<evidence type="ECO:0000256" key="3">
    <source>
        <dbReference type="SAM" id="MobiDB-lite"/>
    </source>
</evidence>
<dbReference type="Gene3D" id="3.40.50.720">
    <property type="entry name" value="NAD(P)-binding Rossmann-like Domain"/>
    <property type="match status" value="1"/>
</dbReference>
<dbReference type="SUPFAM" id="SSF51735">
    <property type="entry name" value="NAD(P)-binding Rossmann-fold domains"/>
    <property type="match status" value="1"/>
</dbReference>
<dbReference type="InterPro" id="IPR036291">
    <property type="entry name" value="NAD(P)-bd_dom_sf"/>
</dbReference>
<dbReference type="PANTHER" id="PTHR43439:SF2">
    <property type="entry name" value="ENZYME, PUTATIVE (JCVI)-RELATED"/>
    <property type="match status" value="1"/>
</dbReference>
<evidence type="ECO:0000256" key="1">
    <source>
        <dbReference type="ARBA" id="ARBA00022450"/>
    </source>
</evidence>
<dbReference type="InterPro" id="IPR000873">
    <property type="entry name" value="AMP-dep_synth/lig_dom"/>
</dbReference>
<name>A0AAJ0DCV5_9PEZI</name>
<dbReference type="EMBL" id="JAWDJX010000058">
    <property type="protein sequence ID" value="KAK3047701.1"/>
    <property type="molecule type" value="Genomic_DNA"/>
</dbReference>
<dbReference type="SUPFAM" id="SSF56801">
    <property type="entry name" value="Acetyl-CoA synthetase-like"/>
    <property type="match status" value="1"/>
</dbReference>
<keyword evidence="1" id="KW-0596">Phosphopantetheine</keyword>
<protein>
    <recommendedName>
        <fullName evidence="4">Carrier domain-containing protein</fullName>
    </recommendedName>
</protein>
<evidence type="ECO:0000313" key="6">
    <source>
        <dbReference type="Proteomes" id="UP001271007"/>
    </source>
</evidence>
<comment type="caution">
    <text evidence="5">The sequence shown here is derived from an EMBL/GenBank/DDBJ whole genome shotgun (WGS) entry which is preliminary data.</text>
</comment>
<evidence type="ECO:0000256" key="2">
    <source>
        <dbReference type="ARBA" id="ARBA00022553"/>
    </source>
</evidence>
<feature type="region of interest" description="Disordered" evidence="3">
    <location>
        <begin position="688"/>
        <end position="719"/>
    </location>
</feature>